<evidence type="ECO:0000256" key="9">
    <source>
        <dbReference type="ARBA" id="ARBA00022777"/>
    </source>
</evidence>
<evidence type="ECO:0000256" key="14">
    <source>
        <dbReference type="ARBA" id="ARBA00023170"/>
    </source>
</evidence>
<dbReference type="PROSITE" id="PS50927">
    <property type="entry name" value="BULB_LECTIN"/>
    <property type="match status" value="1"/>
</dbReference>
<feature type="chain" id="PRO_5042871544" description="Receptor-like serine/threonine-protein kinase" evidence="21">
    <location>
        <begin position="26"/>
        <end position="807"/>
    </location>
</feature>
<comment type="subcellular location">
    <subcellularLocation>
        <location evidence="1">Membrane</location>
        <topology evidence="1">Single-pass type I membrane protein</topology>
    </subcellularLocation>
</comment>
<dbReference type="FunFam" id="2.90.10.10:FF:000013">
    <property type="entry name" value="G-type lectin S-receptor-like serine/threonine-protein kinase LECRK1"/>
    <property type="match status" value="1"/>
</dbReference>
<dbReference type="PROSITE" id="PS00108">
    <property type="entry name" value="PROTEIN_KINASE_ST"/>
    <property type="match status" value="1"/>
</dbReference>
<evidence type="ECO:0000256" key="15">
    <source>
        <dbReference type="ARBA" id="ARBA00023180"/>
    </source>
</evidence>
<dbReference type="Gene3D" id="3.30.200.20">
    <property type="entry name" value="Phosphorylase Kinase, domain 1"/>
    <property type="match status" value="1"/>
</dbReference>
<evidence type="ECO:0000256" key="2">
    <source>
        <dbReference type="ARBA" id="ARBA00022527"/>
    </source>
</evidence>
<dbReference type="PROSITE" id="PS00107">
    <property type="entry name" value="PROTEIN_KINASE_ATP"/>
    <property type="match status" value="1"/>
</dbReference>
<dbReference type="Pfam" id="PF00069">
    <property type="entry name" value="Pkinase"/>
    <property type="match status" value="1"/>
</dbReference>
<keyword evidence="5 20" id="KW-0812">Transmembrane</keyword>
<accession>A0AAN7JDQ2</accession>
<keyword evidence="12 20" id="KW-0472">Membrane</keyword>
<gene>
    <name evidence="24" type="ORF">RGQ29_001238</name>
</gene>
<evidence type="ECO:0000256" key="17">
    <source>
        <dbReference type="ARBA" id="ARBA00048679"/>
    </source>
</evidence>
<dbReference type="InterPro" id="IPR051343">
    <property type="entry name" value="G-type_lectin_kinases/EP1-like"/>
</dbReference>
<dbReference type="EC" id="2.7.11.1" evidence="18"/>
<comment type="catalytic activity">
    <reaction evidence="17 18">
        <text>L-seryl-[protein] + ATP = O-phospho-L-seryl-[protein] + ADP + H(+)</text>
        <dbReference type="Rhea" id="RHEA:17989"/>
        <dbReference type="Rhea" id="RHEA-COMP:9863"/>
        <dbReference type="Rhea" id="RHEA-COMP:11604"/>
        <dbReference type="ChEBI" id="CHEBI:15378"/>
        <dbReference type="ChEBI" id="CHEBI:29999"/>
        <dbReference type="ChEBI" id="CHEBI:30616"/>
        <dbReference type="ChEBI" id="CHEBI:83421"/>
        <dbReference type="ChEBI" id="CHEBI:456216"/>
        <dbReference type="EC" id="2.7.11.1"/>
    </reaction>
</comment>
<dbReference type="InterPro" id="IPR000719">
    <property type="entry name" value="Prot_kinase_dom"/>
</dbReference>
<keyword evidence="11 20" id="KW-1133">Transmembrane helix</keyword>
<dbReference type="Gene3D" id="2.90.10.10">
    <property type="entry name" value="Bulb-type lectin domain"/>
    <property type="match status" value="2"/>
</dbReference>
<comment type="similarity">
    <text evidence="18">Belongs to the protein kinase superfamily. Ser/Thr protein kinase family.</text>
</comment>
<evidence type="ECO:0000256" key="20">
    <source>
        <dbReference type="SAM" id="Phobius"/>
    </source>
</evidence>
<keyword evidence="25" id="KW-1185">Reference proteome</keyword>
<dbReference type="SMART" id="SM00108">
    <property type="entry name" value="B_lectin"/>
    <property type="match status" value="1"/>
</dbReference>
<dbReference type="AlphaFoldDB" id="A0AAN7JDQ2"/>
<dbReference type="InterPro" id="IPR011009">
    <property type="entry name" value="Kinase-like_dom_sf"/>
</dbReference>
<dbReference type="FunFam" id="3.30.200.20:FF:000059">
    <property type="entry name" value="S-receptor-like serine/threonine-protein kinase"/>
    <property type="match status" value="1"/>
</dbReference>
<evidence type="ECO:0000256" key="13">
    <source>
        <dbReference type="ARBA" id="ARBA00023157"/>
    </source>
</evidence>
<keyword evidence="2 18" id="KW-0723">Serine/threonine-protein kinase</keyword>
<dbReference type="Proteomes" id="UP001324115">
    <property type="component" value="Unassembled WGS sequence"/>
</dbReference>
<evidence type="ECO:0000313" key="24">
    <source>
        <dbReference type="EMBL" id="KAK4607329.1"/>
    </source>
</evidence>
<dbReference type="InterPro" id="IPR036426">
    <property type="entry name" value="Bulb-type_lectin_dom_sf"/>
</dbReference>
<evidence type="ECO:0000259" key="22">
    <source>
        <dbReference type="PROSITE" id="PS50011"/>
    </source>
</evidence>
<dbReference type="FunFam" id="1.10.510.10:FF:000237">
    <property type="entry name" value="G-type lectin S-receptor-like serine/threonine-protein kinase"/>
    <property type="match status" value="1"/>
</dbReference>
<evidence type="ECO:0000256" key="21">
    <source>
        <dbReference type="SAM" id="SignalP"/>
    </source>
</evidence>
<evidence type="ECO:0000256" key="8">
    <source>
        <dbReference type="ARBA" id="ARBA00022741"/>
    </source>
</evidence>
<evidence type="ECO:0000256" key="19">
    <source>
        <dbReference type="PROSITE-ProRule" id="PRU10141"/>
    </source>
</evidence>
<evidence type="ECO:0000256" key="6">
    <source>
        <dbReference type="ARBA" id="ARBA00022729"/>
    </source>
</evidence>
<name>A0AAN7JDQ2_QUERU</name>
<evidence type="ECO:0000256" key="5">
    <source>
        <dbReference type="ARBA" id="ARBA00022692"/>
    </source>
</evidence>
<keyword evidence="6 21" id="KW-0732">Signal</keyword>
<evidence type="ECO:0000256" key="11">
    <source>
        <dbReference type="ARBA" id="ARBA00022989"/>
    </source>
</evidence>
<evidence type="ECO:0000256" key="3">
    <source>
        <dbReference type="ARBA" id="ARBA00022536"/>
    </source>
</evidence>
<dbReference type="SUPFAM" id="SSF56112">
    <property type="entry name" value="Protein kinase-like (PK-like)"/>
    <property type="match status" value="1"/>
</dbReference>
<feature type="transmembrane region" description="Helical" evidence="20">
    <location>
        <begin position="461"/>
        <end position="485"/>
    </location>
</feature>
<dbReference type="CDD" id="cd00028">
    <property type="entry name" value="B_lectin"/>
    <property type="match status" value="1"/>
</dbReference>
<feature type="signal peptide" evidence="21">
    <location>
        <begin position="1"/>
        <end position="25"/>
    </location>
</feature>
<feature type="domain" description="Bulb-type lectin" evidence="23">
    <location>
        <begin position="30"/>
        <end position="146"/>
    </location>
</feature>
<keyword evidence="9 18" id="KW-0418">Kinase</keyword>
<evidence type="ECO:0000256" key="16">
    <source>
        <dbReference type="ARBA" id="ARBA00047899"/>
    </source>
</evidence>
<evidence type="ECO:0000256" key="10">
    <source>
        <dbReference type="ARBA" id="ARBA00022840"/>
    </source>
</evidence>
<keyword evidence="14" id="KW-0675">Receptor</keyword>
<dbReference type="Gene3D" id="1.10.510.10">
    <property type="entry name" value="Transferase(Phosphotransferase) domain 1"/>
    <property type="match status" value="1"/>
</dbReference>
<keyword evidence="7" id="KW-0430">Lectin</keyword>
<dbReference type="PANTHER" id="PTHR47976:SF15">
    <property type="entry name" value="G-TYPE LECTIN S-RECEPTOR-LIKE SERINE_THREONINE-PROTEIN KINASE RLK1"/>
    <property type="match status" value="1"/>
</dbReference>
<feature type="binding site" evidence="19">
    <location>
        <position position="547"/>
    </location>
    <ligand>
        <name>ATP</name>
        <dbReference type="ChEBI" id="CHEBI:30616"/>
    </ligand>
</feature>
<dbReference type="CDD" id="cd14066">
    <property type="entry name" value="STKc_IRAK"/>
    <property type="match status" value="1"/>
</dbReference>
<feature type="domain" description="Protein kinase" evidence="22">
    <location>
        <begin position="516"/>
        <end position="802"/>
    </location>
</feature>
<comment type="catalytic activity">
    <reaction evidence="16 18">
        <text>L-threonyl-[protein] + ATP = O-phospho-L-threonyl-[protein] + ADP + H(+)</text>
        <dbReference type="Rhea" id="RHEA:46608"/>
        <dbReference type="Rhea" id="RHEA-COMP:11060"/>
        <dbReference type="Rhea" id="RHEA-COMP:11605"/>
        <dbReference type="ChEBI" id="CHEBI:15378"/>
        <dbReference type="ChEBI" id="CHEBI:30013"/>
        <dbReference type="ChEBI" id="CHEBI:30616"/>
        <dbReference type="ChEBI" id="CHEBI:61977"/>
        <dbReference type="ChEBI" id="CHEBI:456216"/>
        <dbReference type="EC" id="2.7.11.1"/>
    </reaction>
</comment>
<reference evidence="24 25" key="1">
    <citation type="journal article" date="2023" name="G3 (Bethesda)">
        <title>A haplotype-resolved chromosome-scale genome for Quercus rubra L. provides insights into the genetics of adaptive traits for red oak species.</title>
        <authorList>
            <person name="Kapoor B."/>
            <person name="Jenkins J."/>
            <person name="Schmutz J."/>
            <person name="Zhebentyayeva T."/>
            <person name="Kuelheim C."/>
            <person name="Coggeshall M."/>
            <person name="Heim C."/>
            <person name="Lasky J.R."/>
            <person name="Leites L."/>
            <person name="Islam-Faridi N."/>
            <person name="Romero-Severson J."/>
            <person name="DeLeo V.L."/>
            <person name="Lucas S.M."/>
            <person name="Lazic D."/>
            <person name="Gailing O."/>
            <person name="Carlson J."/>
            <person name="Staton M."/>
        </authorList>
    </citation>
    <scope>NUCLEOTIDE SEQUENCE [LARGE SCALE GENOMIC DNA]</scope>
    <source>
        <strain evidence="24">Pseudo-F2</strain>
    </source>
</reference>
<keyword evidence="3" id="KW-0245">EGF-like domain</keyword>
<dbReference type="InterPro" id="IPR001480">
    <property type="entry name" value="Bulb-type_lectin_dom"/>
</dbReference>
<evidence type="ECO:0000256" key="12">
    <source>
        <dbReference type="ARBA" id="ARBA00023136"/>
    </source>
</evidence>
<evidence type="ECO:0000256" key="7">
    <source>
        <dbReference type="ARBA" id="ARBA00022734"/>
    </source>
</evidence>
<evidence type="ECO:0000256" key="1">
    <source>
        <dbReference type="ARBA" id="ARBA00004479"/>
    </source>
</evidence>
<dbReference type="InterPro" id="IPR008271">
    <property type="entry name" value="Ser/Thr_kinase_AS"/>
</dbReference>
<sequence>MAFAFALTQTLFSLLLLLPIYSTVAQTNGAITLGASLSATDNSSWLSPSGDFAFGFRQLNNTNLFLLSIWYAKIPEKTVVWYASETLAPRGSQVNLTADNGLVITSPQGQQLWNSSSPNVASGVMNDTGNFVLRDSNSNEVWSSFNNPTDTILPTQTMETEGSLFSRQSETNFSKGRFQVRFLDGNLVLNTINLPSTYANDPPYYKNGTVGDNNNSSPGIQLALNESGYMYIVRENKQRFVLGEGVVNSQTDYYYRATLDFDGVFTLYSHPKTSIGSWTVVWSVPENICTDIFLENGGIGACGFNSICTLKDSRPTCRCPPGYSLIDPNDQYSSCKVDFIQGCEEDKLSSTKDIYSVEELTYTDWPTSDYLRLEPFTEVDCRNSCLQDCICAVAIFTENKTCWKKKLPLSNGRYDGKFSGKAFIKVRKSTISIPGSYFPNPNKTPDQEKKNQDGLIIPGSVLLGSSVFVNFILIGAFCYGFFFIYQKKRNKITRGSSVLDINLHCFTYKELQDATNGFMEELGKGAFGIVYKGAIQMGSNIPVAVKKLYNFAQDSDKEFKAELNIIGKTHHKNLVRLIGFCDEGQQRLLVYEFLRNGTLADFLFGDLRPNWKQRIQIAFGIARGLLYLHEECSTQIIHCDIKPQNILLDEYYEARISDFGLAKLLMMGQSHTHTAIRGTKGYVAPEWFRNFPVTAKVDVYSFGVMLLEIICCRRSVDMESGREETAILTDWAYDCFREGTLDALVEHDMEALEDREQLERFVMIAIWCIQEDPSLRPTMRKVMQMLEGIVDVPVPPSPSPFTTTSSL</sequence>
<dbReference type="PIRSF" id="PIRSF000641">
    <property type="entry name" value="SRK"/>
    <property type="match status" value="1"/>
</dbReference>
<dbReference type="GO" id="GO:0016020">
    <property type="term" value="C:membrane"/>
    <property type="evidence" value="ECO:0007669"/>
    <property type="project" value="UniProtKB-SubCell"/>
</dbReference>
<protein>
    <recommendedName>
        <fullName evidence="18">Receptor-like serine/threonine-protein kinase</fullName>
        <ecNumber evidence="18">2.7.11.1</ecNumber>
    </recommendedName>
</protein>
<keyword evidence="4 18" id="KW-0808">Transferase</keyword>
<dbReference type="Pfam" id="PF01453">
    <property type="entry name" value="B_lectin"/>
    <property type="match status" value="1"/>
</dbReference>
<evidence type="ECO:0000256" key="18">
    <source>
        <dbReference type="PIRNR" id="PIRNR000641"/>
    </source>
</evidence>
<dbReference type="InterPro" id="IPR017441">
    <property type="entry name" value="Protein_kinase_ATP_BS"/>
</dbReference>
<dbReference type="SUPFAM" id="SSF51110">
    <property type="entry name" value="alpha-D-mannose-specific plant lectins"/>
    <property type="match status" value="1"/>
</dbReference>
<organism evidence="24 25">
    <name type="scientific">Quercus rubra</name>
    <name type="common">Northern red oak</name>
    <name type="synonym">Quercus borealis</name>
    <dbReference type="NCBI Taxonomy" id="3512"/>
    <lineage>
        <taxon>Eukaryota</taxon>
        <taxon>Viridiplantae</taxon>
        <taxon>Streptophyta</taxon>
        <taxon>Embryophyta</taxon>
        <taxon>Tracheophyta</taxon>
        <taxon>Spermatophyta</taxon>
        <taxon>Magnoliopsida</taxon>
        <taxon>eudicotyledons</taxon>
        <taxon>Gunneridae</taxon>
        <taxon>Pentapetalae</taxon>
        <taxon>rosids</taxon>
        <taxon>fabids</taxon>
        <taxon>Fagales</taxon>
        <taxon>Fagaceae</taxon>
        <taxon>Quercus</taxon>
    </lineage>
</organism>
<dbReference type="PROSITE" id="PS50011">
    <property type="entry name" value="PROTEIN_KINASE_DOM"/>
    <property type="match status" value="1"/>
</dbReference>
<keyword evidence="8 18" id="KW-0547">Nucleotide-binding</keyword>
<proteinExistence type="inferred from homology"/>
<comment type="caution">
    <text evidence="24">The sequence shown here is derived from an EMBL/GenBank/DDBJ whole genome shotgun (WGS) entry which is preliminary data.</text>
</comment>
<dbReference type="PANTHER" id="PTHR47976">
    <property type="entry name" value="G-TYPE LECTIN S-RECEPTOR-LIKE SERINE/THREONINE-PROTEIN KINASE SD2-5"/>
    <property type="match status" value="1"/>
</dbReference>
<dbReference type="GO" id="GO:0005524">
    <property type="term" value="F:ATP binding"/>
    <property type="evidence" value="ECO:0007669"/>
    <property type="project" value="UniProtKB-UniRule"/>
</dbReference>
<evidence type="ECO:0000313" key="25">
    <source>
        <dbReference type="Proteomes" id="UP001324115"/>
    </source>
</evidence>
<dbReference type="EMBL" id="JAXUIC010000001">
    <property type="protein sequence ID" value="KAK4607329.1"/>
    <property type="molecule type" value="Genomic_DNA"/>
</dbReference>
<keyword evidence="10 18" id="KW-0067">ATP-binding</keyword>
<evidence type="ECO:0000259" key="23">
    <source>
        <dbReference type="PROSITE" id="PS50927"/>
    </source>
</evidence>
<dbReference type="InterPro" id="IPR024171">
    <property type="entry name" value="SRK-like_kinase"/>
</dbReference>
<keyword evidence="15" id="KW-0325">Glycoprotein</keyword>
<dbReference type="GO" id="GO:0030246">
    <property type="term" value="F:carbohydrate binding"/>
    <property type="evidence" value="ECO:0007669"/>
    <property type="project" value="UniProtKB-KW"/>
</dbReference>
<evidence type="ECO:0000256" key="4">
    <source>
        <dbReference type="ARBA" id="ARBA00022679"/>
    </source>
</evidence>
<dbReference type="GO" id="GO:0004674">
    <property type="term" value="F:protein serine/threonine kinase activity"/>
    <property type="evidence" value="ECO:0007669"/>
    <property type="project" value="UniProtKB-KW"/>
</dbReference>
<keyword evidence="13" id="KW-1015">Disulfide bond</keyword>
<dbReference type="SMART" id="SM00220">
    <property type="entry name" value="S_TKc"/>
    <property type="match status" value="1"/>
</dbReference>